<feature type="domain" description="Fibronectin type-III" evidence="7">
    <location>
        <begin position="874"/>
        <end position="967"/>
    </location>
</feature>
<dbReference type="PROSITE" id="PS50978">
    <property type="entry name" value="NEAT"/>
    <property type="match status" value="1"/>
</dbReference>
<evidence type="ECO:0000256" key="5">
    <source>
        <dbReference type="SAM" id="MobiDB-lite"/>
    </source>
</evidence>
<dbReference type="CDD" id="cd06920">
    <property type="entry name" value="NEAT"/>
    <property type="match status" value="1"/>
</dbReference>
<dbReference type="Pfam" id="PF07550">
    <property type="entry name" value="Shr-like_HID"/>
    <property type="match status" value="1"/>
</dbReference>
<dbReference type="Pfam" id="PF13306">
    <property type="entry name" value="LRR_5"/>
    <property type="match status" value="1"/>
</dbReference>
<evidence type="ECO:0000313" key="9">
    <source>
        <dbReference type="EMBL" id="CUM76065.1"/>
    </source>
</evidence>
<dbReference type="PANTHER" id="PTHR24373:SF275">
    <property type="entry name" value="TIR DOMAIN-CONTAINING PROTEIN"/>
    <property type="match status" value="1"/>
</dbReference>
<keyword evidence="2" id="KW-0433">Leucine-rich repeat</keyword>
<dbReference type="InterPro" id="IPR003961">
    <property type="entry name" value="FN3_dom"/>
</dbReference>
<sequence length="967" mass="108119">MRKRVLTYSLAVAMAVAMAVPQTVILSTGIVQVKAANTETGLKTGIAITKAEWGKNWSGTENYIKFTEMDKSASTSSDYCSKINKVVVNDKEYPVYDEEGKDNYYSMTYSDGLCIYMGSIKDGENTIIVSANGYKDKKIIVNVDKTAKTVTFVSQEDLGSGDAVIDKNALNNMITAAKAYTKESASDEKWNAFQEAIKTAEDVYNKESATQDQIDQAVAALREAIDTFKKEDPTLNPTEDGVYTVTLKATKQGSKEPSSLGGYFEGKAKLTVKDGEMKLSMLNISMAKYLLDFTLETDGTFAQATKEAYGDANSDGSYDAYEYTMSIKDLSKIHTAAALVSVMGSESDKGNYDKYMKADITFTSLEKGWKGYDKKDANQTLVDALIEAGADTNNDGEITQEELAAFNGDEGSLDLSNKNLSNIDLLKGLSDKIKELDLSGNKITEIPEGFFDNMTNLEYVDLNSNHIKALPENTFKNTKKLNWINIRANNLTEIKKDTLSGLDKLVYLELDNNSITSVEAGALDGDTSLKQLSISGNELNALPDHLLDDAGDTINFIELSNNEFVKLPNCINAATKKLRKISAFNNALEDISNIDFTKMSNLEEVNFYKNYIAQVPDGTFAKNKKLYSVDFHDNQISNITEKAFPETFENDYDGVLHKLDLTLNNIKVVDPAVMKKSDTAINKFYPQKNAMNLELKEDNGQKISWSQDLSVLDLAFWFDKTASDKAREIETVEDYKDMLEQNGWKDKNIAEVMDEKYDWDIITEVQKKNADGTWETVKEDTETDQAEELKGNFSVSNLGTYRIKKVLNATLNGTKQYRFTVYSNELAVSKNDDKKPSNTTAEQKPSSATTEQKPSDTTTTQKLSTTTVKDILKKVSKINLQNLKKRKVRITWKKVKNADGYQVYRATKKNGKYKLVKVVKGNKKVSYTNTKLKKNKKYYYKVRAYRTVKGKKVYGAFSSKKSILIKK</sequence>
<dbReference type="SUPFAM" id="SSF52058">
    <property type="entry name" value="L domain-like"/>
    <property type="match status" value="1"/>
</dbReference>
<dbReference type="AlphaFoldDB" id="A0A173RE44"/>
<dbReference type="InterPro" id="IPR026906">
    <property type="entry name" value="LRR_5"/>
</dbReference>
<dbReference type="InterPro" id="IPR006635">
    <property type="entry name" value="NEAT_dom"/>
</dbReference>
<gene>
    <name evidence="9" type="primary">slrP</name>
    <name evidence="9" type="ORF">ERS852571_00446</name>
</gene>
<dbReference type="GO" id="GO:0031012">
    <property type="term" value="C:extracellular matrix"/>
    <property type="evidence" value="ECO:0007669"/>
    <property type="project" value="TreeGrafter"/>
</dbReference>
<evidence type="ECO:0000259" key="8">
    <source>
        <dbReference type="PROSITE" id="PS50978"/>
    </source>
</evidence>
<dbReference type="PROSITE" id="PS51450">
    <property type="entry name" value="LRR"/>
    <property type="match status" value="1"/>
</dbReference>
<evidence type="ECO:0000256" key="1">
    <source>
        <dbReference type="ARBA" id="ARBA00004196"/>
    </source>
</evidence>
<feature type="chain" id="PRO_5038850063" evidence="6">
    <location>
        <begin position="20"/>
        <end position="967"/>
    </location>
</feature>
<dbReference type="SMART" id="SM00369">
    <property type="entry name" value="LRR_TYP"/>
    <property type="match status" value="5"/>
</dbReference>
<dbReference type="PROSITE" id="PS50853">
    <property type="entry name" value="FN3"/>
    <property type="match status" value="1"/>
</dbReference>
<evidence type="ECO:0000256" key="3">
    <source>
        <dbReference type="ARBA" id="ARBA00022729"/>
    </source>
</evidence>
<dbReference type="RefSeq" id="WP_009264512.1">
    <property type="nucleotide sequence ID" value="NZ_CYXY01000002.1"/>
</dbReference>
<dbReference type="InterPro" id="IPR001611">
    <property type="entry name" value="Leu-rich_rpt"/>
</dbReference>
<dbReference type="InterPro" id="IPR032675">
    <property type="entry name" value="LRR_dom_sf"/>
</dbReference>
<dbReference type="Gene3D" id="2.60.40.10">
    <property type="entry name" value="Immunoglobulins"/>
    <property type="match status" value="1"/>
</dbReference>
<dbReference type="Pfam" id="PF13855">
    <property type="entry name" value="LRR_8"/>
    <property type="match status" value="1"/>
</dbReference>
<feature type="region of interest" description="Disordered" evidence="5">
    <location>
        <begin position="830"/>
        <end position="861"/>
    </location>
</feature>
<evidence type="ECO:0000256" key="4">
    <source>
        <dbReference type="ARBA" id="ARBA00022737"/>
    </source>
</evidence>
<dbReference type="Pfam" id="PF05031">
    <property type="entry name" value="NEAT"/>
    <property type="match status" value="1"/>
</dbReference>
<organism evidence="9 10">
    <name type="scientific">Anaerostipes hadrus</name>
    <dbReference type="NCBI Taxonomy" id="649756"/>
    <lineage>
        <taxon>Bacteria</taxon>
        <taxon>Bacillati</taxon>
        <taxon>Bacillota</taxon>
        <taxon>Clostridia</taxon>
        <taxon>Lachnospirales</taxon>
        <taxon>Lachnospiraceae</taxon>
        <taxon>Anaerostipes</taxon>
    </lineage>
</organism>
<dbReference type="InterPro" id="IPR037250">
    <property type="entry name" value="NEAT_dom_sf"/>
</dbReference>
<evidence type="ECO:0000256" key="6">
    <source>
        <dbReference type="SAM" id="SignalP"/>
    </source>
</evidence>
<dbReference type="InterPro" id="IPR013783">
    <property type="entry name" value="Ig-like_fold"/>
</dbReference>
<feature type="signal peptide" evidence="6">
    <location>
        <begin position="1"/>
        <end position="19"/>
    </location>
</feature>
<dbReference type="EMBL" id="CYXY01000002">
    <property type="protein sequence ID" value="CUM76065.1"/>
    <property type="molecule type" value="Genomic_DNA"/>
</dbReference>
<keyword evidence="3 6" id="KW-0732">Signal</keyword>
<evidence type="ECO:0000313" key="10">
    <source>
        <dbReference type="Proteomes" id="UP000095553"/>
    </source>
</evidence>
<dbReference type="Proteomes" id="UP000095553">
    <property type="component" value="Unassembled WGS sequence"/>
</dbReference>
<dbReference type="GO" id="GO:0030313">
    <property type="term" value="C:cell envelope"/>
    <property type="evidence" value="ECO:0007669"/>
    <property type="project" value="UniProtKB-SubCell"/>
</dbReference>
<name>A0A173RE44_ANAHA</name>
<dbReference type="EC" id="6.3.2.-" evidence="9"/>
<dbReference type="SUPFAM" id="SSF158911">
    <property type="entry name" value="NEAT domain-like"/>
    <property type="match status" value="1"/>
</dbReference>
<dbReference type="Gene3D" id="3.80.10.10">
    <property type="entry name" value="Ribonuclease Inhibitor"/>
    <property type="match status" value="2"/>
</dbReference>
<dbReference type="InterPro" id="IPR011432">
    <property type="entry name" value="Shr-like_HID"/>
</dbReference>
<dbReference type="Pfam" id="PF07554">
    <property type="entry name" value="FIVAR"/>
    <property type="match status" value="1"/>
</dbReference>
<dbReference type="InterPro" id="IPR018247">
    <property type="entry name" value="EF_Hand_1_Ca_BS"/>
</dbReference>
<dbReference type="InterPro" id="IPR036116">
    <property type="entry name" value="FN3_sf"/>
</dbReference>
<evidence type="ECO:0000256" key="2">
    <source>
        <dbReference type="ARBA" id="ARBA00022614"/>
    </source>
</evidence>
<dbReference type="Gene3D" id="1.20.1270.90">
    <property type="entry name" value="AF1782-like"/>
    <property type="match status" value="1"/>
</dbReference>
<dbReference type="PANTHER" id="PTHR24373">
    <property type="entry name" value="SLIT RELATED LEUCINE-RICH REPEAT NEURONAL PROTEIN"/>
    <property type="match status" value="1"/>
</dbReference>
<dbReference type="InterPro" id="IPR050328">
    <property type="entry name" value="Dev_Immune_Receptor"/>
</dbReference>
<protein>
    <submittedName>
        <fullName evidence="9">E3 ubiquitin-protein ligase slrP</fullName>
        <ecNumber evidence="9">6.3.2.-</ecNumber>
    </submittedName>
</protein>
<accession>A0A173RE44</accession>
<comment type="subcellular location">
    <subcellularLocation>
        <location evidence="1">Cell envelope</location>
    </subcellularLocation>
</comment>
<dbReference type="SUPFAM" id="SSF49265">
    <property type="entry name" value="Fibronectin type III"/>
    <property type="match status" value="1"/>
</dbReference>
<proteinExistence type="predicted"/>
<dbReference type="Gene3D" id="2.60.40.1850">
    <property type="match status" value="1"/>
</dbReference>
<keyword evidence="4" id="KW-0677">Repeat</keyword>
<dbReference type="PROSITE" id="PS00018">
    <property type="entry name" value="EF_HAND_1"/>
    <property type="match status" value="1"/>
</dbReference>
<dbReference type="InterPro" id="IPR003591">
    <property type="entry name" value="Leu-rich_rpt_typical-subtyp"/>
</dbReference>
<dbReference type="GO" id="GO:0005615">
    <property type="term" value="C:extracellular space"/>
    <property type="evidence" value="ECO:0007669"/>
    <property type="project" value="TreeGrafter"/>
</dbReference>
<evidence type="ECO:0000259" key="7">
    <source>
        <dbReference type="PROSITE" id="PS50853"/>
    </source>
</evidence>
<feature type="domain" description="NEAT" evidence="8">
    <location>
        <begin position="238"/>
        <end position="370"/>
    </location>
</feature>
<reference evidence="9 10" key="1">
    <citation type="submission" date="2015-09" db="EMBL/GenBank/DDBJ databases">
        <authorList>
            <consortium name="Pathogen Informatics"/>
        </authorList>
    </citation>
    <scope>NUCLEOTIDE SEQUENCE [LARGE SCALE GENOMIC DNA]</scope>
    <source>
        <strain evidence="9 10">2789STDY5834959</strain>
    </source>
</reference>
<feature type="compositionally biased region" description="Polar residues" evidence="5">
    <location>
        <begin position="837"/>
        <end position="856"/>
    </location>
</feature>